<evidence type="ECO:0008006" key="2">
    <source>
        <dbReference type="Google" id="ProtNLM"/>
    </source>
</evidence>
<protein>
    <recommendedName>
        <fullName evidence="2">Transposase</fullName>
    </recommendedName>
</protein>
<reference evidence="1" key="1">
    <citation type="journal article" date="2014" name="Front. Microbiol.">
        <title>High frequency of phylogenetically diverse reductive dehalogenase-homologous genes in deep subseafloor sedimentary metagenomes.</title>
        <authorList>
            <person name="Kawai M."/>
            <person name="Futagami T."/>
            <person name="Toyoda A."/>
            <person name="Takaki Y."/>
            <person name="Nishi S."/>
            <person name="Hori S."/>
            <person name="Arai W."/>
            <person name="Tsubouchi T."/>
            <person name="Morono Y."/>
            <person name="Uchiyama I."/>
            <person name="Ito T."/>
            <person name="Fujiyama A."/>
            <person name="Inagaki F."/>
            <person name="Takami H."/>
        </authorList>
    </citation>
    <scope>NUCLEOTIDE SEQUENCE</scope>
    <source>
        <strain evidence="1">Expedition CK06-06</strain>
    </source>
</reference>
<proteinExistence type="predicted"/>
<accession>X0VZS4</accession>
<gene>
    <name evidence="1" type="ORF">S01H1_58992</name>
</gene>
<sequence>MGRPLRVNPGGFVYHVLNRANPRTRIFHDHANYKAFERVSAAAVQRAPMRLLG</sequence>
<comment type="caution">
    <text evidence="1">The sequence shown here is derived from an EMBL/GenBank/DDBJ whole genome shotgun (WGS) entry which is preliminary data.</text>
</comment>
<feature type="non-terminal residue" evidence="1">
    <location>
        <position position="53"/>
    </location>
</feature>
<dbReference type="EMBL" id="BARS01038559">
    <property type="protein sequence ID" value="GAG23994.1"/>
    <property type="molecule type" value="Genomic_DNA"/>
</dbReference>
<organism evidence="1">
    <name type="scientific">marine sediment metagenome</name>
    <dbReference type="NCBI Taxonomy" id="412755"/>
    <lineage>
        <taxon>unclassified sequences</taxon>
        <taxon>metagenomes</taxon>
        <taxon>ecological metagenomes</taxon>
    </lineage>
</organism>
<name>X0VZS4_9ZZZZ</name>
<dbReference type="AlphaFoldDB" id="X0VZS4"/>
<evidence type="ECO:0000313" key="1">
    <source>
        <dbReference type="EMBL" id="GAG23994.1"/>
    </source>
</evidence>